<dbReference type="PROSITE" id="PS50086">
    <property type="entry name" value="TBC_RABGAP"/>
    <property type="match status" value="1"/>
</dbReference>
<feature type="region of interest" description="Disordered" evidence="1">
    <location>
        <begin position="1"/>
        <end position="29"/>
    </location>
</feature>
<feature type="domain" description="Calponin-homology (CH)" evidence="2">
    <location>
        <begin position="72"/>
        <end position="187"/>
    </location>
</feature>
<evidence type="ECO:0000256" key="1">
    <source>
        <dbReference type="SAM" id="MobiDB-lite"/>
    </source>
</evidence>
<comment type="caution">
    <text evidence="4">The sequence shown here is derived from an EMBL/GenBank/DDBJ whole genome shotgun (WGS) entry which is preliminary data.</text>
</comment>
<feature type="compositionally biased region" description="Polar residues" evidence="1">
    <location>
        <begin position="731"/>
        <end position="745"/>
    </location>
</feature>
<accession>A0AAD9LRL8</accession>
<feature type="region of interest" description="Disordered" evidence="1">
    <location>
        <begin position="895"/>
        <end position="981"/>
    </location>
</feature>
<dbReference type="InterPro" id="IPR036872">
    <property type="entry name" value="CH_dom_sf"/>
</dbReference>
<feature type="domain" description="Rab-GAP TBC" evidence="3">
    <location>
        <begin position="300"/>
        <end position="490"/>
    </location>
</feature>
<dbReference type="InterPro" id="IPR000195">
    <property type="entry name" value="Rab-GAP-TBC_dom"/>
</dbReference>
<dbReference type="Gene3D" id="1.10.418.10">
    <property type="entry name" value="Calponin-like domain"/>
    <property type="match status" value="1"/>
</dbReference>
<dbReference type="InterPro" id="IPR001715">
    <property type="entry name" value="CH_dom"/>
</dbReference>
<feature type="region of interest" description="Disordered" evidence="1">
    <location>
        <begin position="1063"/>
        <end position="1102"/>
    </location>
</feature>
<feature type="region of interest" description="Disordered" evidence="1">
    <location>
        <begin position="255"/>
        <end position="278"/>
    </location>
</feature>
<dbReference type="SUPFAM" id="SSF47576">
    <property type="entry name" value="Calponin-homology domain, CH-domain"/>
    <property type="match status" value="1"/>
</dbReference>
<dbReference type="SUPFAM" id="SSF47923">
    <property type="entry name" value="Ypt/Rab-GAP domain of gyp1p"/>
    <property type="match status" value="2"/>
</dbReference>
<organism evidence="4 5">
    <name type="scientific">Phytophthora citrophthora</name>
    <dbReference type="NCBI Taxonomy" id="4793"/>
    <lineage>
        <taxon>Eukaryota</taxon>
        <taxon>Sar</taxon>
        <taxon>Stramenopiles</taxon>
        <taxon>Oomycota</taxon>
        <taxon>Peronosporomycetes</taxon>
        <taxon>Peronosporales</taxon>
        <taxon>Peronosporaceae</taxon>
        <taxon>Phytophthora</taxon>
    </lineage>
</organism>
<reference evidence="4" key="1">
    <citation type="submission" date="2023-08" db="EMBL/GenBank/DDBJ databases">
        <title>Reference Genome Resource for the Citrus Pathogen Phytophthora citrophthora.</title>
        <authorList>
            <person name="Moller H."/>
            <person name="Coetzee B."/>
            <person name="Rose L.J."/>
            <person name="Van Niekerk J.M."/>
        </authorList>
    </citation>
    <scope>NUCLEOTIDE SEQUENCE</scope>
    <source>
        <strain evidence="4">STE-U-9442</strain>
    </source>
</reference>
<feature type="compositionally biased region" description="Basic and acidic residues" evidence="1">
    <location>
        <begin position="903"/>
        <end position="921"/>
    </location>
</feature>
<feature type="compositionally biased region" description="Basic and acidic residues" evidence="1">
    <location>
        <begin position="255"/>
        <end position="266"/>
    </location>
</feature>
<name>A0AAD9LRL8_9STRA</name>
<protein>
    <submittedName>
        <fullName evidence="4">TBC1 domain family member 9B</fullName>
    </submittedName>
</protein>
<dbReference type="FunFam" id="1.10.8.270:FF:000016">
    <property type="entry name" value="TBC1 domain family member 2A"/>
    <property type="match status" value="1"/>
</dbReference>
<dbReference type="Gene3D" id="1.10.472.80">
    <property type="entry name" value="Ypt/Rab-GAP domain of gyp1p, domain 3"/>
    <property type="match status" value="1"/>
</dbReference>
<evidence type="ECO:0000259" key="3">
    <source>
        <dbReference type="PROSITE" id="PS50086"/>
    </source>
</evidence>
<evidence type="ECO:0000259" key="2">
    <source>
        <dbReference type="PROSITE" id="PS50021"/>
    </source>
</evidence>
<dbReference type="CDD" id="cd00014">
    <property type="entry name" value="CH_SF"/>
    <property type="match status" value="1"/>
</dbReference>
<dbReference type="SMART" id="SM00033">
    <property type="entry name" value="CH"/>
    <property type="match status" value="1"/>
</dbReference>
<dbReference type="InterPro" id="IPR035969">
    <property type="entry name" value="Rab-GAP_TBC_sf"/>
</dbReference>
<feature type="compositionally biased region" description="Basic and acidic residues" evidence="1">
    <location>
        <begin position="963"/>
        <end position="981"/>
    </location>
</feature>
<dbReference type="PROSITE" id="PS50021">
    <property type="entry name" value="CH"/>
    <property type="match status" value="1"/>
</dbReference>
<dbReference type="AlphaFoldDB" id="A0AAD9LRL8"/>
<dbReference type="PANTHER" id="PTHR47219">
    <property type="entry name" value="RAB GTPASE-ACTIVATING PROTEIN 1-LIKE"/>
    <property type="match status" value="1"/>
</dbReference>
<dbReference type="GO" id="GO:0005096">
    <property type="term" value="F:GTPase activator activity"/>
    <property type="evidence" value="ECO:0007669"/>
    <property type="project" value="TreeGrafter"/>
</dbReference>
<dbReference type="Gene3D" id="1.10.8.270">
    <property type="entry name" value="putative rabgap domain of human tbc1 domain family member 14 like domains"/>
    <property type="match status" value="1"/>
</dbReference>
<feature type="region of interest" description="Disordered" evidence="1">
    <location>
        <begin position="695"/>
        <end position="753"/>
    </location>
</feature>
<keyword evidence="5" id="KW-1185">Reference proteome</keyword>
<evidence type="ECO:0000313" key="5">
    <source>
        <dbReference type="Proteomes" id="UP001259832"/>
    </source>
</evidence>
<dbReference type="InterPro" id="IPR050302">
    <property type="entry name" value="Rab_GAP_TBC_domain"/>
</dbReference>
<gene>
    <name evidence="4" type="ORF">P3T76_001220</name>
</gene>
<feature type="region of interest" description="Disordered" evidence="1">
    <location>
        <begin position="1136"/>
        <end position="1173"/>
    </location>
</feature>
<feature type="compositionally biased region" description="Polar residues" evidence="1">
    <location>
        <begin position="936"/>
        <end position="955"/>
    </location>
</feature>
<proteinExistence type="predicted"/>
<dbReference type="SMART" id="SM00164">
    <property type="entry name" value="TBC"/>
    <property type="match status" value="1"/>
</dbReference>
<dbReference type="PANTHER" id="PTHR47219:SF20">
    <property type="entry name" value="TBC1 DOMAIN FAMILY MEMBER 2B"/>
    <property type="match status" value="1"/>
</dbReference>
<dbReference type="EMBL" id="JASMQC010000002">
    <property type="protein sequence ID" value="KAK1947210.1"/>
    <property type="molecule type" value="Genomic_DNA"/>
</dbReference>
<sequence>MFQPRRSRQREASDVLARQGKARRNRHTPPSLRLHARAPVLSAVSALGTTAMELEDELLATGVTLSPTRNISKDGEIVKRWMEMVLGDKFLGDLPAALHSGELLCDLVNKLYKALGMKSQISPVRTENDRASGCIADVDALSNVLEYLRACEVLGVGNRELFQPDDLLKRQDMEKVYSNILALQTVAVSLSNRRSIDERSSMINAPDWSPMSEHGVFADDEDLEADDLDLDSPEAVHILQQARWQRLLFEYEHQQQRKEERDRAGDSSESDGMGPLAHGIWRTEERIRAILMREDRDFGPVPDELHGKLWMLASGAHREMRRNVGQYERLLALEAESTEATRQIDVDLHRTVAEEDKELWTEEKTKMMRRVLVAYSFYNPSLGYCQGLNYIVARSLQYLGEEEAFYLLIAIIQLVPDDYYTTMLGLAIDQHVFSDFVRLQCPEVSDHLTELGGSGMELSLACTEWFLTLFASPCRRDVTFQIWDTMFFQGDEVLFRFSLALLQEAKLELLACNTYGDMLKHLNELGRDELDALELMKVSKKQDCVIRGRIEDFRAHHRLQLASGIVASTVEAEDARSSTTGRRSSEARSEPRLRIFGRKKQGIFRHMDKIPPRLARTFDRTLTEEYTESIRRDHLNIAQYYDGMQLQVKEEYWGSADSYRQWGARNVRRISTDGFAVSSTTENEEDCLKSDANLVGQHHSSSNEPNAGECRPGLTRDRRSKSSAFLHARKIQNNSTNSTPSGQSVKENDEDSQLIGRSPLAWIQRFEEWHKDMKHQKEKKKAEKRLRRYQRSESLFPGSRNGSYSGTSRLRGAIDSSPVPLCPQPKKSQGVEGFSLGRRRRSNEYQRSPTENIAMLEEPSLSRSYSDPFRSPAGIAGQHQHKIVLEKASREAEELPMLPQHPFRRDTDEVPQKPDLDEVRKFGRSGSGRASRGFSDQSTLSRSTNSYVNTASFNLDPQEEIQDERGPNHSSSEKNVELDEQGHSPTLAQLEKPLARELLYSPVHCRSSSMDFAADDQNACTPPQIRRIVSVPVDDVYAQRPRNPKRDCSHTMRERANVLQYMHRKASDTSSIAGSIPRSPARMSESSSDSSRFGDHASNRSGKSMTFRKSSFSFFDKLSSDLENSTHGLDSLVDESEFKTESVGRGSVSSVATGRSSTVDEQRPMGGVISISS</sequence>
<dbReference type="Pfam" id="PF00566">
    <property type="entry name" value="RabGAP-TBC"/>
    <property type="match status" value="1"/>
</dbReference>
<feature type="compositionally biased region" description="Low complexity" evidence="1">
    <location>
        <begin position="1078"/>
        <end position="1091"/>
    </location>
</feature>
<dbReference type="Proteomes" id="UP001259832">
    <property type="component" value="Unassembled WGS sequence"/>
</dbReference>
<evidence type="ECO:0000313" key="4">
    <source>
        <dbReference type="EMBL" id="KAK1947210.1"/>
    </source>
</evidence>
<feature type="region of interest" description="Disordered" evidence="1">
    <location>
        <begin position="795"/>
        <end position="851"/>
    </location>
</feature>
<feature type="compositionally biased region" description="Polar residues" evidence="1">
    <location>
        <begin position="1147"/>
        <end position="1157"/>
    </location>
</feature>
<dbReference type="GO" id="GO:0031267">
    <property type="term" value="F:small GTPase binding"/>
    <property type="evidence" value="ECO:0007669"/>
    <property type="project" value="TreeGrafter"/>
</dbReference>